<dbReference type="EMBL" id="GAMC01018627">
    <property type="protein sequence ID" value="JAB87928.1"/>
    <property type="molecule type" value="mRNA"/>
</dbReference>
<feature type="compositionally biased region" description="Basic and acidic residues" evidence="1">
    <location>
        <begin position="513"/>
        <end position="529"/>
    </location>
</feature>
<feature type="region of interest" description="Disordered" evidence="1">
    <location>
        <begin position="39"/>
        <end position="157"/>
    </location>
</feature>
<dbReference type="OrthoDB" id="8043646at2759"/>
<feature type="region of interest" description="Disordered" evidence="1">
    <location>
        <begin position="757"/>
        <end position="783"/>
    </location>
</feature>
<feature type="region of interest" description="Disordered" evidence="1">
    <location>
        <begin position="603"/>
        <end position="678"/>
    </location>
</feature>
<feature type="compositionally biased region" description="Basic and acidic residues" evidence="1">
    <location>
        <begin position="1300"/>
        <end position="1316"/>
    </location>
</feature>
<feature type="region of interest" description="Disordered" evidence="1">
    <location>
        <begin position="237"/>
        <end position="577"/>
    </location>
</feature>
<feature type="compositionally biased region" description="Low complexity" evidence="1">
    <location>
        <begin position="1325"/>
        <end position="1341"/>
    </location>
</feature>
<feature type="compositionally biased region" description="Basic and acidic residues" evidence="1">
    <location>
        <begin position="439"/>
        <end position="451"/>
    </location>
</feature>
<feature type="compositionally biased region" description="Pro residues" evidence="1">
    <location>
        <begin position="1070"/>
        <end position="1087"/>
    </location>
</feature>
<feature type="compositionally biased region" description="Basic and acidic residues" evidence="1">
    <location>
        <begin position="238"/>
        <end position="250"/>
    </location>
</feature>
<feature type="region of interest" description="Disordered" evidence="1">
    <location>
        <begin position="922"/>
        <end position="945"/>
    </location>
</feature>
<feature type="compositionally biased region" description="Basic and acidic residues" evidence="1">
    <location>
        <begin position="416"/>
        <end position="429"/>
    </location>
</feature>
<feature type="region of interest" description="Disordered" evidence="1">
    <location>
        <begin position="971"/>
        <end position="1096"/>
    </location>
</feature>
<feature type="compositionally biased region" description="Basic residues" evidence="1">
    <location>
        <begin position="530"/>
        <end position="541"/>
    </location>
</feature>
<feature type="compositionally biased region" description="Basic and acidic residues" evidence="1">
    <location>
        <begin position="605"/>
        <end position="615"/>
    </location>
</feature>
<feature type="compositionally biased region" description="Acidic residues" evidence="1">
    <location>
        <begin position="308"/>
        <end position="318"/>
    </location>
</feature>
<feature type="compositionally biased region" description="Polar residues" evidence="1">
    <location>
        <begin position="1226"/>
        <end position="1241"/>
    </location>
</feature>
<feature type="compositionally biased region" description="Polar residues" evidence="1">
    <location>
        <begin position="52"/>
        <end position="68"/>
    </location>
</feature>
<feature type="compositionally biased region" description="Basic and acidic residues" evidence="1">
    <location>
        <begin position="259"/>
        <end position="269"/>
    </location>
</feature>
<evidence type="ECO:0000313" key="2">
    <source>
        <dbReference type="EMBL" id="JAB87929.1"/>
    </source>
</evidence>
<sequence length="1341" mass="151908">MDLKNLCQNIDISSLRARIPSLPAMPQIKLPKSLPKLRSRRIFSRSREDLSRSGSSKGATAKDQQLQQPGVHLTLSRQPPLPPPIPPADFINHSPCHISTVSSLMQQQQQRQQRGDSQRGTYRSACSVDDDYPSPRQFQAPGRLSRPISPIHTPMNDGGGEEAVVKMSLTEKLQKGYKDISEFRLSHIFAKKTVVRKDVIQVDHYVERYNEERACEQAEQERRDRKIADNYRFNFKVSRQDTDNSKRSMSSEEAPEDAVDTHARNVREQSEDESGMEVTPPPRKPGIASTRFARVRNPPLEQHLDYESNNELDEDEEVPAPRGVSQQQRKSKMEQSSPESMTQEPVKRGALNKLRRMSKSSEGTPEQTAERKRRRAPLSPQQSEEKLEAPVTTENEHNPLSALKQNIKRFSKSIRRAHEADGSGIKADETDGDGTPNKQETKHISRTEKLAARLRRFASHDASTENLDETTPKNTEEPRSPIRAVITNKLQTWKKSFKRRPNEAETQTGDDTTPEHGVAEEGKRSDTLMKKLRNMRQRKRASSTDDLDGTEDEEGRNTPAATTTSKSKDASSRKTVNFEARFEQARKQTFKKMNEKMQQIKFFHKSQENLEKDEGATTQNAVGRRADMEAARADEESEDERTVYVRPRTAARRAAARDTPSDSEEEHQGLQPTDEPLAESFETTRHEYDYNGEHIQHTRALWTTKNLLTDSLDSEMDTEFPRVLIHQDNSDQFESTLIIAVTRPAPSTPNTPIIEEIHDDLQNVKPPRRSRSPSPGSSRAEWIPNNEIISTFLEITPPSQRRLSAEAILPAPRGHTRKMSMDSNSNSDSDSWIPENTRNKKLGQQNKEGSVEANSGVALNSIDEHEEPWKVHQHAYCEEKLYKTKSIDIFEASVRKGGARAAFDDFEEELRDEPILRVPQKNIDSSFEKDSSEEPFAADDDNSSRVTRISVSVIREECEEMQENVVSKEEIKLTEDTVRPVCESENESLIANVDEEERKQLNEEKYFEVRAGDNDDGDDGDDDDVDDDEDEDDRPPSATPSPPPSMSPPPPPLPLRKPMLLAAKSIEESPPVPNTKPPVPPAKPPPRIPDRTPSMTRIAKPLVKTSSLRLAYNEQVKPSDVGKVNKLISRFETPQSKVTQRPRVIRRRLTRDESEEYTDDEDDLEEDEESEQEKAANSERERDITPTPTNTPRTLSLESDVENLSTRANPVTKHQKASAKLEEKNTTPTNRKNSGNGNQPKVYSDLPRITLNFDNNSNLDLSCASSEYGSPLEYPSSLIGSTETTPIPERRPQELQNLRSAERSRRSMTREDEKFLSFDSDDENSYYSISSSGSSRYVVEI</sequence>
<feature type="region of interest" description="Disordered" evidence="1">
    <location>
        <begin position="1268"/>
        <end position="1341"/>
    </location>
</feature>
<reference evidence="2" key="2">
    <citation type="journal article" date="2014" name="BMC Genomics">
        <title>A genomic perspective to assessing quality of mass-reared SIT flies used in Mediterranean fruit fly (Ceratitis capitata) eradication in California.</title>
        <authorList>
            <person name="Calla B."/>
            <person name="Hall B."/>
            <person name="Hou S."/>
            <person name="Geib S.M."/>
        </authorList>
    </citation>
    <scope>NUCLEOTIDE SEQUENCE</scope>
</reference>
<organism evidence="2">
    <name type="scientific">Ceratitis capitata</name>
    <name type="common">Mediterranean fruit fly</name>
    <name type="synonym">Tephritis capitata</name>
    <dbReference type="NCBI Taxonomy" id="7213"/>
    <lineage>
        <taxon>Eukaryota</taxon>
        <taxon>Metazoa</taxon>
        <taxon>Ecdysozoa</taxon>
        <taxon>Arthropoda</taxon>
        <taxon>Hexapoda</taxon>
        <taxon>Insecta</taxon>
        <taxon>Pterygota</taxon>
        <taxon>Neoptera</taxon>
        <taxon>Endopterygota</taxon>
        <taxon>Diptera</taxon>
        <taxon>Brachycera</taxon>
        <taxon>Muscomorpha</taxon>
        <taxon>Tephritoidea</taxon>
        <taxon>Tephritidae</taxon>
        <taxon>Ceratitis</taxon>
        <taxon>Ceratitis</taxon>
    </lineage>
</organism>
<name>W8BDR4_CERCA</name>
<protein>
    <submittedName>
        <fullName evidence="2">Uncharacterized protein</fullName>
    </submittedName>
</protein>
<feature type="compositionally biased region" description="Low complexity" evidence="1">
    <location>
        <begin position="821"/>
        <end position="831"/>
    </location>
</feature>
<dbReference type="EMBL" id="GAMC01018628">
    <property type="protein sequence ID" value="JAB87927.1"/>
    <property type="molecule type" value="mRNA"/>
</dbReference>
<feature type="compositionally biased region" description="Acidic residues" evidence="1">
    <location>
        <begin position="1153"/>
        <end position="1171"/>
    </location>
</feature>
<proteinExistence type="evidence at transcript level"/>
<feature type="region of interest" description="Disordered" evidence="1">
    <location>
        <begin position="808"/>
        <end position="853"/>
    </location>
</feature>
<feature type="compositionally biased region" description="Basic and acidic residues" evidence="1">
    <location>
        <begin position="996"/>
        <end position="1013"/>
    </location>
</feature>
<feature type="compositionally biased region" description="Polar residues" evidence="1">
    <location>
        <begin position="324"/>
        <end position="343"/>
    </location>
</feature>
<feature type="compositionally biased region" description="Pro residues" evidence="1">
    <location>
        <begin position="1037"/>
        <end position="1055"/>
    </location>
</feature>
<feature type="compositionally biased region" description="Basic and acidic residues" evidence="1">
    <location>
        <begin position="624"/>
        <end position="634"/>
    </location>
</feature>
<feature type="compositionally biased region" description="Acidic residues" evidence="1">
    <location>
        <begin position="1014"/>
        <end position="1033"/>
    </location>
</feature>
<feature type="compositionally biased region" description="Basic and acidic residues" evidence="1">
    <location>
        <begin position="470"/>
        <end position="480"/>
    </location>
</feature>
<feature type="region of interest" description="Disordered" evidence="1">
    <location>
        <begin position="1130"/>
        <end position="1244"/>
    </location>
</feature>
<accession>W8BDR4</accession>
<feature type="compositionally biased region" description="Basic residues" evidence="1">
    <location>
        <begin position="406"/>
        <end position="415"/>
    </location>
</feature>
<dbReference type="EMBL" id="GAMC01018626">
    <property type="protein sequence ID" value="JAB87929.1"/>
    <property type="molecule type" value="mRNA"/>
</dbReference>
<feature type="compositionally biased region" description="Acidic residues" evidence="1">
    <location>
        <begin position="545"/>
        <end position="554"/>
    </location>
</feature>
<reference evidence="2" key="1">
    <citation type="submission" date="2013-07" db="EMBL/GenBank/DDBJ databases">
        <authorList>
            <person name="Geib S."/>
        </authorList>
    </citation>
    <scope>NUCLEOTIDE SEQUENCE</scope>
</reference>
<feature type="compositionally biased region" description="Polar residues" evidence="1">
    <location>
        <begin position="1186"/>
        <end position="1209"/>
    </location>
</feature>
<feature type="compositionally biased region" description="Basic and acidic residues" evidence="1">
    <location>
        <begin position="1172"/>
        <end position="1184"/>
    </location>
</feature>
<evidence type="ECO:0000256" key="1">
    <source>
        <dbReference type="SAM" id="MobiDB-lite"/>
    </source>
</evidence>